<evidence type="ECO:0008006" key="4">
    <source>
        <dbReference type="Google" id="ProtNLM"/>
    </source>
</evidence>
<reference evidence="2 3" key="1">
    <citation type="journal article" date="2016" name="Nat. Commun.">
        <title>Thousands of microbial genomes shed light on interconnected biogeochemical processes in an aquifer system.</title>
        <authorList>
            <person name="Anantharaman K."/>
            <person name="Brown C.T."/>
            <person name="Hug L.A."/>
            <person name="Sharon I."/>
            <person name="Castelle C.J."/>
            <person name="Probst A.J."/>
            <person name="Thomas B.C."/>
            <person name="Singh A."/>
            <person name="Wilkins M.J."/>
            <person name="Karaoz U."/>
            <person name="Brodie E.L."/>
            <person name="Williams K.H."/>
            <person name="Hubbard S.S."/>
            <person name="Banfield J.F."/>
        </authorList>
    </citation>
    <scope>NUCLEOTIDE SEQUENCE [LARGE SCALE GENOMIC DNA]</scope>
</reference>
<evidence type="ECO:0000313" key="3">
    <source>
        <dbReference type="Proteomes" id="UP000177943"/>
    </source>
</evidence>
<accession>A0A1G2MQX4</accession>
<dbReference type="InterPro" id="IPR012902">
    <property type="entry name" value="N_methyl_site"/>
</dbReference>
<dbReference type="Pfam" id="PF07963">
    <property type="entry name" value="N_methyl"/>
    <property type="match status" value="1"/>
</dbReference>
<keyword evidence="1" id="KW-1133">Transmembrane helix</keyword>
<sequence>MKQEIKKNRENSRGLDLMNFSENSRGFTPTNFSEKLPAPVTEGKRLGFLSSETLTLKKNSRGFTLVETFVAITVLAFALTGPLLIVSSGLVSARYARDEITAFYLASEATEYVRNIRDSNILSGLTGSSNWLSSLSLCMSGNTCVVDVPNNTVLAANFCGSASCPLRIQNNVYGYQSGAPSSIFTRTVNIVRENDNESSIFVTMSWKTEDLPVRVFKVKETILR</sequence>
<dbReference type="Proteomes" id="UP000177943">
    <property type="component" value="Unassembled WGS sequence"/>
</dbReference>
<proteinExistence type="predicted"/>
<comment type="caution">
    <text evidence="2">The sequence shown here is derived from an EMBL/GenBank/DDBJ whole genome shotgun (WGS) entry which is preliminary data.</text>
</comment>
<protein>
    <recommendedName>
        <fullName evidence="4">Prepilin-type N-terminal cleavage/methylation domain-containing protein</fullName>
    </recommendedName>
</protein>
<gene>
    <name evidence="2" type="ORF">A3D56_02305</name>
</gene>
<feature type="transmembrane region" description="Helical" evidence="1">
    <location>
        <begin position="63"/>
        <end position="85"/>
    </location>
</feature>
<organism evidence="2 3">
    <name type="scientific">Candidatus Taylorbacteria bacterium RIFCSPHIGHO2_02_FULL_45_35</name>
    <dbReference type="NCBI Taxonomy" id="1802311"/>
    <lineage>
        <taxon>Bacteria</taxon>
        <taxon>Candidatus Tayloriibacteriota</taxon>
    </lineage>
</organism>
<name>A0A1G2MQX4_9BACT</name>
<keyword evidence="1" id="KW-0812">Transmembrane</keyword>
<keyword evidence="1" id="KW-0472">Membrane</keyword>
<evidence type="ECO:0000256" key="1">
    <source>
        <dbReference type="SAM" id="Phobius"/>
    </source>
</evidence>
<dbReference type="EMBL" id="MHRP01000034">
    <property type="protein sequence ID" value="OHA26265.1"/>
    <property type="molecule type" value="Genomic_DNA"/>
</dbReference>
<evidence type="ECO:0000313" key="2">
    <source>
        <dbReference type="EMBL" id="OHA26265.1"/>
    </source>
</evidence>
<dbReference type="AlphaFoldDB" id="A0A1G2MQX4"/>